<name>A0A6P1DVW9_9GAMM</name>
<keyword evidence="2" id="KW-1185">Reference proteome</keyword>
<gene>
    <name evidence="1" type="ORF">G3480_18595</name>
</gene>
<reference evidence="2" key="1">
    <citation type="journal article" date="2020" name="Microbiol. Resour. Announc.">
        <title>Draft Genome Sequences of Thiorhodococcus mannitoliphagus and Thiorhodococcus minor, Purple Sulfur Photosynthetic Bacteria in the Gammaproteobacterial Family Chromatiaceae.</title>
        <authorList>
            <person name="Aviles F.A."/>
            <person name="Meyer T.E."/>
            <person name="Kyndt J.A."/>
        </authorList>
    </citation>
    <scope>NUCLEOTIDE SEQUENCE [LARGE SCALE GENOMIC DNA]</scope>
    <source>
        <strain evidence="2">DSM 18266</strain>
    </source>
</reference>
<dbReference type="InterPro" id="IPR007460">
    <property type="entry name" value="BrnT_toxin"/>
</dbReference>
<accession>A0A6P1DVW9</accession>
<dbReference type="AlphaFoldDB" id="A0A6P1DVW9"/>
<organism evidence="1 2">
    <name type="scientific">Thiorhodococcus mannitoliphagus</name>
    <dbReference type="NCBI Taxonomy" id="329406"/>
    <lineage>
        <taxon>Bacteria</taxon>
        <taxon>Pseudomonadati</taxon>
        <taxon>Pseudomonadota</taxon>
        <taxon>Gammaproteobacteria</taxon>
        <taxon>Chromatiales</taxon>
        <taxon>Chromatiaceae</taxon>
        <taxon>Thiorhodococcus</taxon>
    </lineage>
</organism>
<dbReference type="Pfam" id="PF04365">
    <property type="entry name" value="BrnT_toxin"/>
    <property type="match status" value="1"/>
</dbReference>
<dbReference type="EMBL" id="JAAIJR010000092">
    <property type="protein sequence ID" value="NEX22288.1"/>
    <property type="molecule type" value="Genomic_DNA"/>
</dbReference>
<protein>
    <submittedName>
        <fullName evidence="1">BrnT family toxin</fullName>
    </submittedName>
</protein>
<dbReference type="Proteomes" id="UP000471640">
    <property type="component" value="Unassembled WGS sequence"/>
</dbReference>
<proteinExistence type="predicted"/>
<comment type="caution">
    <text evidence="1">The sequence shown here is derived from an EMBL/GenBank/DDBJ whole genome shotgun (WGS) entry which is preliminary data.</text>
</comment>
<dbReference type="InterPro" id="IPR038573">
    <property type="entry name" value="BrnT_sf"/>
</dbReference>
<reference evidence="1 2" key="2">
    <citation type="submission" date="2020-02" db="EMBL/GenBank/DDBJ databases">
        <title>Genome sequences of Thiorhodococcus mannitoliphagus and Thiorhodococcus minor, purple sulfur photosynthetic bacteria in the gammaproteobacterial family, Chromatiaceae.</title>
        <authorList>
            <person name="Aviles F.A."/>
            <person name="Meyer T.E."/>
            <person name="Kyndt J.A."/>
        </authorList>
    </citation>
    <scope>NUCLEOTIDE SEQUENCE [LARGE SCALE GENOMIC DNA]</scope>
    <source>
        <strain evidence="1 2">DSM 18266</strain>
    </source>
</reference>
<sequence>MDFEWDTSKAELNVRKHGVSFEEASTVFSDPFELTISDPDHSHGEYRFLNIGRSERDRLLVVSYTERHPNAIRIISARVASRSERRIYDSRCQR</sequence>
<evidence type="ECO:0000313" key="1">
    <source>
        <dbReference type="EMBL" id="NEX22288.1"/>
    </source>
</evidence>
<dbReference type="Gene3D" id="3.10.450.530">
    <property type="entry name" value="Ribonuclease toxin, BrnT, of type II toxin-antitoxin system"/>
    <property type="match status" value="1"/>
</dbReference>
<evidence type="ECO:0000313" key="2">
    <source>
        <dbReference type="Proteomes" id="UP000471640"/>
    </source>
</evidence>